<keyword evidence="3" id="KW-1185">Reference proteome</keyword>
<feature type="compositionally biased region" description="Polar residues" evidence="1">
    <location>
        <begin position="1"/>
        <end position="15"/>
    </location>
</feature>
<evidence type="ECO:0000256" key="1">
    <source>
        <dbReference type="SAM" id="MobiDB-lite"/>
    </source>
</evidence>
<dbReference type="EMBL" id="CP043046">
    <property type="protein sequence ID" value="QEI06250.1"/>
    <property type="molecule type" value="Genomic_DNA"/>
</dbReference>
<evidence type="ECO:0000313" key="2">
    <source>
        <dbReference type="EMBL" id="QEI06250.1"/>
    </source>
</evidence>
<dbReference type="KEGG" id="pacr:FXN63_10670"/>
<name>A0A5C0AZG6_9BURK</name>
<dbReference type="AlphaFoldDB" id="A0A5C0AZG6"/>
<protein>
    <submittedName>
        <fullName evidence="2">Uncharacterized protein</fullName>
    </submittedName>
</protein>
<organism evidence="2 3">
    <name type="scientific">Pigmentiphaga aceris</name>
    <dbReference type="NCBI Taxonomy" id="1940612"/>
    <lineage>
        <taxon>Bacteria</taxon>
        <taxon>Pseudomonadati</taxon>
        <taxon>Pseudomonadota</taxon>
        <taxon>Betaproteobacteria</taxon>
        <taxon>Burkholderiales</taxon>
        <taxon>Alcaligenaceae</taxon>
        <taxon>Pigmentiphaga</taxon>
    </lineage>
</organism>
<feature type="compositionally biased region" description="Low complexity" evidence="1">
    <location>
        <begin position="21"/>
        <end position="50"/>
    </location>
</feature>
<dbReference type="RefSeq" id="WP_148814668.1">
    <property type="nucleotide sequence ID" value="NZ_CP043046.1"/>
</dbReference>
<accession>A0A5C0AZG6</accession>
<proteinExistence type="predicted"/>
<feature type="region of interest" description="Disordered" evidence="1">
    <location>
        <begin position="1"/>
        <end position="68"/>
    </location>
</feature>
<evidence type="ECO:0000313" key="3">
    <source>
        <dbReference type="Proteomes" id="UP000325161"/>
    </source>
</evidence>
<gene>
    <name evidence="2" type="ORF">FXN63_10670</name>
</gene>
<dbReference type="Proteomes" id="UP000325161">
    <property type="component" value="Chromosome"/>
</dbReference>
<reference evidence="2 3" key="1">
    <citation type="submission" date="2019-08" db="EMBL/GenBank/DDBJ databases">
        <title>Amphibian skin-associated Pigmentiphaga: genome sequence and occurrence across geography and hosts.</title>
        <authorList>
            <person name="Bletz M.C."/>
            <person name="Bunk B."/>
            <person name="Sproeer C."/>
            <person name="Biwer P."/>
            <person name="Reiter S."/>
            <person name="Rabemananjara F.C.E."/>
            <person name="Schulz S."/>
            <person name="Overmann J."/>
            <person name="Vences M."/>
        </authorList>
    </citation>
    <scope>NUCLEOTIDE SEQUENCE [LARGE SCALE GENOMIC DNA]</scope>
    <source>
        <strain evidence="2 3">Mada1488</strain>
    </source>
</reference>
<sequence>MQSSSVSGGDQTGRSGSRVILSTGASQASSSSAPSASSSVSNGQSVSSLAPPTPASQPPAYGTGGVVYGSSNGDLGYIGVVPHAVMPHTVMPGHADSDWAGPVLPGERVHVPKRLSTEERLRLRSDIRDASRNMYEHPRSR</sequence>